<dbReference type="OrthoDB" id="10254310at2759"/>
<dbReference type="SMART" id="SM01020">
    <property type="entry name" value="B2-adapt-app_C"/>
    <property type="match status" value="1"/>
</dbReference>
<dbReference type="STRING" id="35608.A0A2U1KGA9"/>
<dbReference type="InterPro" id="IPR013037">
    <property type="entry name" value="Clathrin_b-adaptin_app_Ig-like"/>
</dbReference>
<dbReference type="FunFam" id="3.30.310.10:FF:000012">
    <property type="entry name" value="Beta-adaptin-like protein"/>
    <property type="match status" value="1"/>
</dbReference>
<organism evidence="2 3">
    <name type="scientific">Artemisia annua</name>
    <name type="common">Sweet wormwood</name>
    <dbReference type="NCBI Taxonomy" id="35608"/>
    <lineage>
        <taxon>Eukaryota</taxon>
        <taxon>Viridiplantae</taxon>
        <taxon>Streptophyta</taxon>
        <taxon>Embryophyta</taxon>
        <taxon>Tracheophyta</taxon>
        <taxon>Spermatophyta</taxon>
        <taxon>Magnoliopsida</taxon>
        <taxon>eudicotyledons</taxon>
        <taxon>Gunneridae</taxon>
        <taxon>Pentapetalae</taxon>
        <taxon>asterids</taxon>
        <taxon>campanulids</taxon>
        <taxon>Asterales</taxon>
        <taxon>Asteraceae</taxon>
        <taxon>Asteroideae</taxon>
        <taxon>Anthemideae</taxon>
        <taxon>Artemisiinae</taxon>
        <taxon>Artemisia</taxon>
    </lineage>
</organism>
<dbReference type="GO" id="GO:0030131">
    <property type="term" value="C:clathrin adaptor complex"/>
    <property type="evidence" value="ECO:0007669"/>
    <property type="project" value="InterPro"/>
</dbReference>
<dbReference type="InterPro" id="IPR013041">
    <property type="entry name" value="Clathrin_app_Ig-like_sf"/>
</dbReference>
<name>A0A2U1KGA9_ARTAN</name>
<evidence type="ECO:0000313" key="2">
    <source>
        <dbReference type="EMBL" id="PWA35815.1"/>
    </source>
</evidence>
<dbReference type="GO" id="GO:0016192">
    <property type="term" value="P:vesicle-mediated transport"/>
    <property type="evidence" value="ECO:0007669"/>
    <property type="project" value="InterPro"/>
</dbReference>
<dbReference type="EMBL" id="PKPP01019329">
    <property type="protein sequence ID" value="PWA35815.1"/>
    <property type="molecule type" value="Genomic_DNA"/>
</dbReference>
<evidence type="ECO:0000313" key="3">
    <source>
        <dbReference type="Proteomes" id="UP000245207"/>
    </source>
</evidence>
<dbReference type="AlphaFoldDB" id="A0A2U1KGA9"/>
<proteinExistence type="predicted"/>
<dbReference type="InterPro" id="IPR009028">
    <property type="entry name" value="Coatomer/calthrin_app_sub_C"/>
</dbReference>
<comment type="caution">
    <text evidence="2">The sequence shown here is derived from an EMBL/GenBank/DDBJ whole genome shotgun (WGS) entry which is preliminary data.</text>
</comment>
<keyword evidence="3" id="KW-1185">Reference proteome</keyword>
<accession>A0A2U1KGA9</accession>
<dbReference type="SUPFAM" id="SSF55711">
    <property type="entry name" value="Subdomain of clathrin and coatomer appendage domain"/>
    <property type="match status" value="1"/>
</dbReference>
<dbReference type="Pfam" id="PF09066">
    <property type="entry name" value="B2-adapt-app_C"/>
    <property type="match status" value="1"/>
</dbReference>
<protein>
    <submittedName>
        <fullName evidence="2">Adaptin family protein</fullName>
    </submittedName>
</protein>
<dbReference type="Proteomes" id="UP000245207">
    <property type="component" value="Unassembled WGS sequence"/>
</dbReference>
<gene>
    <name evidence="2" type="ORF">CTI12_AA606010</name>
</gene>
<dbReference type="Gene3D" id="3.30.310.10">
    <property type="entry name" value="TATA-Binding Protein"/>
    <property type="match status" value="1"/>
</dbReference>
<sequence length="221" mass="24266">MPTLHVVEPSPIIITSSSIVQLCPLINPASSTGPPLHVVLSASAGQGLQISAQLICRDGSGTSENTLVPIVMFQNIARGPPNSLLQVAIKNNQQPVWYFTDKVSMLVLFKEDGKMEHGTFLETWRSLPDSKEVSKDISDIVINSVDETIERLASSNIFFIAKRKNEHQHVLYISAKVHNRLPFLMELTLILGSPGIKCAIKSPKPDMATLVFEALKTLLRS</sequence>
<evidence type="ECO:0000259" key="1">
    <source>
        <dbReference type="SMART" id="SM01020"/>
    </source>
</evidence>
<dbReference type="SUPFAM" id="SSF49348">
    <property type="entry name" value="Clathrin adaptor appendage domain"/>
    <property type="match status" value="1"/>
</dbReference>
<dbReference type="InterPro" id="IPR012295">
    <property type="entry name" value="TBP_dom_sf"/>
</dbReference>
<dbReference type="InterPro" id="IPR015151">
    <property type="entry name" value="B-adaptin_app_sub_C"/>
</dbReference>
<dbReference type="GO" id="GO:0006886">
    <property type="term" value="P:intracellular protein transport"/>
    <property type="evidence" value="ECO:0007669"/>
    <property type="project" value="InterPro"/>
</dbReference>
<feature type="domain" description="Beta-adaptin appendage C-terminal subdomain" evidence="1">
    <location>
        <begin position="109"/>
        <end position="220"/>
    </location>
</feature>
<reference evidence="2 3" key="1">
    <citation type="journal article" date="2018" name="Mol. Plant">
        <title>The genome of Artemisia annua provides insight into the evolution of Asteraceae family and artemisinin biosynthesis.</title>
        <authorList>
            <person name="Shen Q."/>
            <person name="Zhang L."/>
            <person name="Liao Z."/>
            <person name="Wang S."/>
            <person name="Yan T."/>
            <person name="Shi P."/>
            <person name="Liu M."/>
            <person name="Fu X."/>
            <person name="Pan Q."/>
            <person name="Wang Y."/>
            <person name="Lv Z."/>
            <person name="Lu X."/>
            <person name="Zhang F."/>
            <person name="Jiang W."/>
            <person name="Ma Y."/>
            <person name="Chen M."/>
            <person name="Hao X."/>
            <person name="Li L."/>
            <person name="Tang Y."/>
            <person name="Lv G."/>
            <person name="Zhou Y."/>
            <person name="Sun X."/>
            <person name="Brodelius P.E."/>
            <person name="Rose J.K.C."/>
            <person name="Tang K."/>
        </authorList>
    </citation>
    <scope>NUCLEOTIDE SEQUENCE [LARGE SCALE GENOMIC DNA]</scope>
    <source>
        <strain evidence="3">cv. Huhao1</strain>
        <tissue evidence="2">Leaf</tissue>
    </source>
</reference>
<dbReference type="Gene3D" id="2.60.40.1150">
    <property type="match status" value="1"/>
</dbReference>